<dbReference type="SUPFAM" id="SSF111369">
    <property type="entry name" value="HlyD-like secretion proteins"/>
    <property type="match status" value="2"/>
</dbReference>
<keyword evidence="3" id="KW-0472">Membrane</keyword>
<dbReference type="EMBL" id="JBIUZV010000011">
    <property type="protein sequence ID" value="MFJ3047747.1"/>
    <property type="molecule type" value="Genomic_DNA"/>
</dbReference>
<keyword evidence="3" id="KW-1133">Transmembrane helix</keyword>
<proteinExistence type="predicted"/>
<evidence type="ECO:0000256" key="3">
    <source>
        <dbReference type="SAM" id="Phobius"/>
    </source>
</evidence>
<name>A0ABW8F385_9BURK</name>
<comment type="subcellular location">
    <subcellularLocation>
        <location evidence="1">Cell envelope</location>
    </subcellularLocation>
</comment>
<comment type="caution">
    <text evidence="5">The sequence shown here is derived from an EMBL/GenBank/DDBJ whole genome shotgun (WGS) entry which is preliminary data.</text>
</comment>
<reference evidence="5 6" key="1">
    <citation type="submission" date="2024-10" db="EMBL/GenBank/DDBJ databases">
        <title>The Natural Products Discovery Center: Release of the First 8490 Sequenced Strains for Exploring Actinobacteria Biosynthetic Diversity.</title>
        <authorList>
            <person name="Kalkreuter E."/>
            <person name="Kautsar S.A."/>
            <person name="Yang D."/>
            <person name="Bader C.D."/>
            <person name="Teijaro C.N."/>
            <person name="Fluegel L."/>
            <person name="Davis C.M."/>
            <person name="Simpson J.R."/>
            <person name="Lauterbach L."/>
            <person name="Steele A.D."/>
            <person name="Gui C."/>
            <person name="Meng S."/>
            <person name="Li G."/>
            <person name="Viehrig K."/>
            <person name="Ye F."/>
            <person name="Su P."/>
            <person name="Kiefer A.F."/>
            <person name="Nichols A."/>
            <person name="Cepeda A.J."/>
            <person name="Yan W."/>
            <person name="Fan B."/>
            <person name="Jiang Y."/>
            <person name="Adhikari A."/>
            <person name="Zheng C.-J."/>
            <person name="Schuster L."/>
            <person name="Cowan T.M."/>
            <person name="Smanski M.J."/>
            <person name="Chevrette M.G."/>
            <person name="De Carvalho L.P.S."/>
            <person name="Shen B."/>
        </authorList>
    </citation>
    <scope>NUCLEOTIDE SEQUENCE [LARGE SCALE GENOMIC DNA]</scope>
    <source>
        <strain evidence="5 6">NPDC087045</strain>
    </source>
</reference>
<dbReference type="Gene3D" id="2.40.30.170">
    <property type="match status" value="1"/>
</dbReference>
<dbReference type="Pfam" id="PF25885">
    <property type="entry name" value="HH_EMRA"/>
    <property type="match status" value="1"/>
</dbReference>
<dbReference type="PRINTS" id="PR01490">
    <property type="entry name" value="RTXTOXIND"/>
</dbReference>
<evidence type="ECO:0000256" key="1">
    <source>
        <dbReference type="ARBA" id="ARBA00004196"/>
    </source>
</evidence>
<sequence length="410" mass="43176">MSHSDAQATQTMAADDAAKQRADAAAAAQKRKKLFSIFGGVIAIAGIGYGAYWYLIGSRYVETDNAYTATEISVLTPAINGIVADVKVVDTQAVKKGDVLVAIDDSDAKLALAQAEADLDRTERRVKGFFANDAGLAAQVLAREAEQKRAAAQLLSAQADMKRAEIDLQRREALAKSGSVSGEELSNARTALLNAQASLKAAEASEVQSRANTKATLGAQKASTVLTADTTVDNNPEVLLARAKRDQAKLDLERTVLRAPLDGVVARRQVQVGQRVQTGANLLSVVPLQQMHVDANFKEGQLTKVKIGQPVTMKADIYGGSVEYHGVVTGLSGGTGSAFAVIPAQNATGNWIKVVQRLPVRISIDPKELAQRPLSVGLSMVVEIDTRGQVQAGDALPKTAQNASGKAAAL</sequence>
<dbReference type="InterPro" id="IPR050739">
    <property type="entry name" value="MFP"/>
</dbReference>
<dbReference type="Proteomes" id="UP001617427">
    <property type="component" value="Unassembled WGS sequence"/>
</dbReference>
<feature type="domain" description="Multidrug export protein EmrA/FarA alpha-helical hairpin" evidence="4">
    <location>
        <begin position="107"/>
        <end position="255"/>
    </location>
</feature>
<dbReference type="Gene3D" id="1.10.287.470">
    <property type="entry name" value="Helix hairpin bin"/>
    <property type="match status" value="2"/>
</dbReference>
<evidence type="ECO:0000256" key="2">
    <source>
        <dbReference type="SAM" id="Coils"/>
    </source>
</evidence>
<keyword evidence="6" id="KW-1185">Reference proteome</keyword>
<evidence type="ECO:0000313" key="6">
    <source>
        <dbReference type="Proteomes" id="UP001617427"/>
    </source>
</evidence>
<feature type="coiled-coil region" evidence="2">
    <location>
        <begin position="105"/>
        <end position="132"/>
    </location>
</feature>
<feature type="transmembrane region" description="Helical" evidence="3">
    <location>
        <begin position="34"/>
        <end position="55"/>
    </location>
</feature>
<protein>
    <submittedName>
        <fullName evidence="5">HlyD family efflux transporter periplasmic adaptor subunit</fullName>
    </submittedName>
</protein>
<accession>A0ABW8F385</accession>
<keyword evidence="3" id="KW-0812">Transmembrane</keyword>
<dbReference type="RefSeq" id="WP_050469604.1">
    <property type="nucleotide sequence ID" value="NZ_JBIUZV010000011.1"/>
</dbReference>
<dbReference type="PANTHER" id="PTHR30386">
    <property type="entry name" value="MEMBRANE FUSION SUBUNIT OF EMRAB-TOLC MULTIDRUG EFFLUX PUMP"/>
    <property type="match status" value="1"/>
</dbReference>
<evidence type="ECO:0000259" key="4">
    <source>
        <dbReference type="Pfam" id="PF25885"/>
    </source>
</evidence>
<dbReference type="Gene3D" id="2.40.50.100">
    <property type="match status" value="1"/>
</dbReference>
<keyword evidence="2" id="KW-0175">Coiled coil</keyword>
<evidence type="ECO:0000313" key="5">
    <source>
        <dbReference type="EMBL" id="MFJ3047747.1"/>
    </source>
</evidence>
<dbReference type="PANTHER" id="PTHR30386:SF19">
    <property type="entry name" value="MULTIDRUG EXPORT PROTEIN EMRA-RELATED"/>
    <property type="match status" value="1"/>
</dbReference>
<gene>
    <name evidence="5" type="ORF">ACIPEN_18120</name>
</gene>
<organism evidence="5 6">
    <name type="scientific">Herbaspirillum chlorophenolicum</name>
    <dbReference type="NCBI Taxonomy" id="211589"/>
    <lineage>
        <taxon>Bacteria</taxon>
        <taxon>Pseudomonadati</taxon>
        <taxon>Pseudomonadota</taxon>
        <taxon>Betaproteobacteria</taxon>
        <taxon>Burkholderiales</taxon>
        <taxon>Oxalobacteraceae</taxon>
        <taxon>Herbaspirillum</taxon>
    </lineage>
</organism>
<dbReference type="InterPro" id="IPR058633">
    <property type="entry name" value="EmrA/FarA_HH"/>
</dbReference>